<reference evidence="1 2" key="1">
    <citation type="journal article" date="2019" name="Nat. Ecol. Evol.">
        <title>Megaphylogeny resolves global patterns of mushroom evolution.</title>
        <authorList>
            <person name="Varga T."/>
            <person name="Krizsan K."/>
            <person name="Foldi C."/>
            <person name="Dima B."/>
            <person name="Sanchez-Garcia M."/>
            <person name="Sanchez-Ramirez S."/>
            <person name="Szollosi G.J."/>
            <person name="Szarkandi J.G."/>
            <person name="Papp V."/>
            <person name="Albert L."/>
            <person name="Andreopoulos W."/>
            <person name="Angelini C."/>
            <person name="Antonin V."/>
            <person name="Barry K.W."/>
            <person name="Bougher N.L."/>
            <person name="Buchanan P."/>
            <person name="Buyck B."/>
            <person name="Bense V."/>
            <person name="Catcheside P."/>
            <person name="Chovatia M."/>
            <person name="Cooper J."/>
            <person name="Damon W."/>
            <person name="Desjardin D."/>
            <person name="Finy P."/>
            <person name="Geml J."/>
            <person name="Haridas S."/>
            <person name="Hughes K."/>
            <person name="Justo A."/>
            <person name="Karasinski D."/>
            <person name="Kautmanova I."/>
            <person name="Kiss B."/>
            <person name="Kocsube S."/>
            <person name="Kotiranta H."/>
            <person name="LaButti K.M."/>
            <person name="Lechner B.E."/>
            <person name="Liimatainen K."/>
            <person name="Lipzen A."/>
            <person name="Lukacs Z."/>
            <person name="Mihaltcheva S."/>
            <person name="Morgado L.N."/>
            <person name="Niskanen T."/>
            <person name="Noordeloos M.E."/>
            <person name="Ohm R.A."/>
            <person name="Ortiz-Santana B."/>
            <person name="Ovrebo C."/>
            <person name="Racz N."/>
            <person name="Riley R."/>
            <person name="Savchenko A."/>
            <person name="Shiryaev A."/>
            <person name="Soop K."/>
            <person name="Spirin V."/>
            <person name="Szebenyi C."/>
            <person name="Tomsovsky M."/>
            <person name="Tulloss R.E."/>
            <person name="Uehling J."/>
            <person name="Grigoriev I.V."/>
            <person name="Vagvolgyi C."/>
            <person name="Papp T."/>
            <person name="Martin F.M."/>
            <person name="Miettinen O."/>
            <person name="Hibbett D.S."/>
            <person name="Nagy L.G."/>
        </authorList>
    </citation>
    <scope>NUCLEOTIDE SEQUENCE [LARGE SCALE GENOMIC DNA]</scope>
    <source>
        <strain evidence="1 2">CBS 309.79</strain>
    </source>
</reference>
<dbReference type="InterPro" id="IPR032675">
    <property type="entry name" value="LRR_dom_sf"/>
</dbReference>
<sequence length="271" mass="30217">MNGLPKKVFEKILIEAIQPDTEFEPTSWQAHVQLTAVCKVWRDDLLDCPEFLARHSALARLSTLASLDKTPNSFLSTRRPSLRHLALVACEIDWTALQPAIDDYAGFRNLETLHLRQIIPPPPKNVLENILRQSPRLASLRLYEAIPKEVHLTNKKHGPSSIPLKTLVLCRPSDHLDKISQLLFALDISQDTRTICVAVDNLGIFEHVSVTNGAFELAVPRILEKYRISLEKPDQMGTTNLCLSGFEGGEDYGESSSCVLSRTSAVGDEVN</sequence>
<evidence type="ECO:0000313" key="2">
    <source>
        <dbReference type="Proteomes" id="UP000305067"/>
    </source>
</evidence>
<dbReference type="EMBL" id="ML178843">
    <property type="protein sequence ID" value="TFK97895.1"/>
    <property type="molecule type" value="Genomic_DNA"/>
</dbReference>
<name>A0A5C3Q730_9AGAR</name>
<organism evidence="1 2">
    <name type="scientific">Pterulicium gracile</name>
    <dbReference type="NCBI Taxonomy" id="1884261"/>
    <lineage>
        <taxon>Eukaryota</taxon>
        <taxon>Fungi</taxon>
        <taxon>Dikarya</taxon>
        <taxon>Basidiomycota</taxon>
        <taxon>Agaricomycotina</taxon>
        <taxon>Agaricomycetes</taxon>
        <taxon>Agaricomycetidae</taxon>
        <taxon>Agaricales</taxon>
        <taxon>Pleurotineae</taxon>
        <taxon>Pterulaceae</taxon>
        <taxon>Pterulicium</taxon>
    </lineage>
</organism>
<evidence type="ECO:0000313" key="1">
    <source>
        <dbReference type="EMBL" id="TFK97895.1"/>
    </source>
</evidence>
<dbReference type="Proteomes" id="UP000305067">
    <property type="component" value="Unassembled WGS sequence"/>
</dbReference>
<protein>
    <recommendedName>
        <fullName evidence="3">F-box domain-containing protein</fullName>
    </recommendedName>
</protein>
<keyword evidence="2" id="KW-1185">Reference proteome</keyword>
<proteinExistence type="predicted"/>
<dbReference type="OrthoDB" id="2884925at2759"/>
<dbReference type="AlphaFoldDB" id="A0A5C3Q730"/>
<evidence type="ECO:0008006" key="3">
    <source>
        <dbReference type="Google" id="ProtNLM"/>
    </source>
</evidence>
<accession>A0A5C3Q730</accession>
<dbReference type="Gene3D" id="3.80.10.10">
    <property type="entry name" value="Ribonuclease Inhibitor"/>
    <property type="match status" value="1"/>
</dbReference>
<gene>
    <name evidence="1" type="ORF">BDV98DRAFT_596167</name>
</gene>